<proteinExistence type="predicted"/>
<accession>A0A9P1DWX1</accession>
<keyword evidence="2 3" id="KW-0040">ANK repeat</keyword>
<keyword evidence="8" id="KW-1185">Reference proteome</keyword>
<feature type="region of interest" description="Disordered" evidence="4">
    <location>
        <begin position="31"/>
        <end position="53"/>
    </location>
</feature>
<dbReference type="AlphaFoldDB" id="A0A9P1DWX1"/>
<evidence type="ECO:0000313" key="7">
    <source>
        <dbReference type="EMBL" id="CAL4803605.1"/>
    </source>
</evidence>
<dbReference type="PANTHER" id="PTHR24189:SF50">
    <property type="entry name" value="ANKYRIN REPEAT AND SOCS BOX PROTEIN 2"/>
    <property type="match status" value="1"/>
</dbReference>
<dbReference type="PROSITE" id="PS50088">
    <property type="entry name" value="ANK_REPEAT"/>
    <property type="match status" value="1"/>
</dbReference>
<dbReference type="SMART" id="SM00248">
    <property type="entry name" value="ANK"/>
    <property type="match status" value="3"/>
</dbReference>
<dbReference type="SUPFAM" id="SSF48403">
    <property type="entry name" value="Ankyrin repeat"/>
    <property type="match status" value="1"/>
</dbReference>
<dbReference type="OrthoDB" id="488962at2759"/>
<dbReference type="Pfam" id="PF12796">
    <property type="entry name" value="Ank_2"/>
    <property type="match status" value="1"/>
</dbReference>
<evidence type="ECO:0000256" key="3">
    <source>
        <dbReference type="PROSITE-ProRule" id="PRU00023"/>
    </source>
</evidence>
<evidence type="ECO:0000256" key="2">
    <source>
        <dbReference type="ARBA" id="ARBA00023043"/>
    </source>
</evidence>
<dbReference type="PANTHER" id="PTHR24189">
    <property type="entry name" value="MYOTROPHIN"/>
    <property type="match status" value="1"/>
</dbReference>
<dbReference type="Proteomes" id="UP001152797">
    <property type="component" value="Unassembled WGS sequence"/>
</dbReference>
<dbReference type="InterPro" id="IPR002110">
    <property type="entry name" value="Ankyrin_rpt"/>
</dbReference>
<reference evidence="5" key="1">
    <citation type="submission" date="2022-10" db="EMBL/GenBank/DDBJ databases">
        <authorList>
            <person name="Chen Y."/>
            <person name="Dougan E. K."/>
            <person name="Chan C."/>
            <person name="Rhodes N."/>
            <person name="Thang M."/>
        </authorList>
    </citation>
    <scope>NUCLEOTIDE SEQUENCE</scope>
</reference>
<dbReference type="InterPro" id="IPR050745">
    <property type="entry name" value="Multifunctional_regulatory"/>
</dbReference>
<dbReference type="Gene3D" id="1.25.40.20">
    <property type="entry name" value="Ankyrin repeat-containing domain"/>
    <property type="match status" value="1"/>
</dbReference>
<protein>
    <submittedName>
        <fullName evidence="7">Serine/threonine-protein phosphatase 6 regulatory ankyrin repeat subunit B (PP6-ARS-B) (Serine/threonine-protein phosphatase 6 regulatory subunit ARS-B) (Ankyrin repeat domain-containing protein 44)</fullName>
    </submittedName>
</protein>
<dbReference type="PROSITE" id="PS50297">
    <property type="entry name" value="ANK_REP_REGION"/>
    <property type="match status" value="1"/>
</dbReference>
<evidence type="ECO:0000313" key="6">
    <source>
        <dbReference type="EMBL" id="CAL1169668.1"/>
    </source>
</evidence>
<dbReference type="EMBL" id="CAMXCT020006577">
    <property type="protein sequence ID" value="CAL1169668.1"/>
    <property type="molecule type" value="Genomic_DNA"/>
</dbReference>
<dbReference type="InterPro" id="IPR036770">
    <property type="entry name" value="Ankyrin_rpt-contain_sf"/>
</dbReference>
<sequence>MAKADGLQDELCEVEDLEVRLLQTLGESSTMTKTQLLQPPAQDATAAPATPATETPAIATNDACKFNPSWSGCVSRWWMDSMDSKTGGFSSSKAPCFCRSDPNNLTLRCIPPAAIGMVRAILVAGAKVDMVVMAPMVFLLSLLWTASAVRPAVESLGPLHQAAAKGQATAIEVLVEDGEDVNGKDSEGRTPLWQAVSHQQLLATEKLLELGATDLDQEWMKKTLLGVACYEGYPVAKLVETLLEHKADVNKADGYGKTPLSYAKSRGAYQIEEATAPLNWAEGDAEAAHAAQVAAAAWSAAASAAQAARENSNCFGDGSLSQNLGCPYHVLWGTCVVTAGCNWHGESALGGWCTGGTQCTYQPVPTGCMVTPGCRWQPATAPLMVPM</sequence>
<organism evidence="5">
    <name type="scientific">Cladocopium goreaui</name>
    <dbReference type="NCBI Taxonomy" id="2562237"/>
    <lineage>
        <taxon>Eukaryota</taxon>
        <taxon>Sar</taxon>
        <taxon>Alveolata</taxon>
        <taxon>Dinophyceae</taxon>
        <taxon>Suessiales</taxon>
        <taxon>Symbiodiniaceae</taxon>
        <taxon>Cladocopium</taxon>
    </lineage>
</organism>
<comment type="caution">
    <text evidence="5">The sequence shown here is derived from an EMBL/GenBank/DDBJ whole genome shotgun (WGS) entry which is preliminary data.</text>
</comment>
<reference evidence="6" key="2">
    <citation type="submission" date="2024-04" db="EMBL/GenBank/DDBJ databases">
        <authorList>
            <person name="Chen Y."/>
            <person name="Shah S."/>
            <person name="Dougan E. K."/>
            <person name="Thang M."/>
            <person name="Chan C."/>
        </authorList>
    </citation>
    <scope>NUCLEOTIDE SEQUENCE [LARGE SCALE GENOMIC DNA]</scope>
</reference>
<evidence type="ECO:0000313" key="5">
    <source>
        <dbReference type="EMBL" id="CAI4016293.1"/>
    </source>
</evidence>
<evidence type="ECO:0000256" key="1">
    <source>
        <dbReference type="ARBA" id="ARBA00022737"/>
    </source>
</evidence>
<dbReference type="EMBL" id="CAMXCT010006577">
    <property type="protein sequence ID" value="CAI4016293.1"/>
    <property type="molecule type" value="Genomic_DNA"/>
</dbReference>
<keyword evidence="1" id="KW-0677">Repeat</keyword>
<dbReference type="EMBL" id="CAMXCT030006577">
    <property type="protein sequence ID" value="CAL4803605.1"/>
    <property type="molecule type" value="Genomic_DNA"/>
</dbReference>
<name>A0A9P1DWX1_9DINO</name>
<evidence type="ECO:0000313" key="8">
    <source>
        <dbReference type="Proteomes" id="UP001152797"/>
    </source>
</evidence>
<feature type="compositionally biased region" description="Low complexity" evidence="4">
    <location>
        <begin position="39"/>
        <end position="53"/>
    </location>
</feature>
<gene>
    <name evidence="5" type="ORF">C1SCF055_LOCUS41046</name>
</gene>
<feature type="repeat" description="ANK" evidence="3">
    <location>
        <begin position="154"/>
        <end position="186"/>
    </location>
</feature>
<evidence type="ECO:0000256" key="4">
    <source>
        <dbReference type="SAM" id="MobiDB-lite"/>
    </source>
</evidence>